<evidence type="ECO:0000256" key="1">
    <source>
        <dbReference type="SAM" id="SignalP"/>
    </source>
</evidence>
<reference evidence="2" key="1">
    <citation type="submission" date="2020-09" db="EMBL/GenBank/DDBJ databases">
        <title>Genome seq and assembly of Limnohabitants sp.</title>
        <authorList>
            <person name="Chhetri G."/>
        </authorList>
    </citation>
    <scope>NUCLEOTIDE SEQUENCE</scope>
    <source>
        <strain evidence="2">JUR4</strain>
    </source>
</reference>
<accession>A0A927IMR9</accession>
<feature type="chain" id="PRO_5038055656" evidence="1">
    <location>
        <begin position="26"/>
        <end position="114"/>
    </location>
</feature>
<dbReference type="InterPro" id="IPR021647">
    <property type="entry name" value="CusF_Ec"/>
</dbReference>
<comment type="caution">
    <text evidence="2">The sequence shown here is derived from an EMBL/GenBank/DDBJ whole genome shotgun (WGS) entry which is preliminary data.</text>
</comment>
<organism evidence="2 3">
    <name type="scientific">Limnohabitans radicicola</name>
    <dbReference type="NCBI Taxonomy" id="2771427"/>
    <lineage>
        <taxon>Bacteria</taxon>
        <taxon>Pseudomonadati</taxon>
        <taxon>Pseudomonadota</taxon>
        <taxon>Betaproteobacteria</taxon>
        <taxon>Burkholderiales</taxon>
        <taxon>Comamonadaceae</taxon>
        <taxon>Limnohabitans</taxon>
    </lineage>
</organism>
<name>A0A927IMR9_9BURK</name>
<protein>
    <submittedName>
        <fullName evidence="2">Copper-binding protein</fullName>
    </submittedName>
</protein>
<dbReference type="Gene3D" id="2.40.50.320">
    <property type="entry name" value="Copper binding periplasmic protein CusF"/>
    <property type="match status" value="1"/>
</dbReference>
<dbReference type="Pfam" id="PF11604">
    <property type="entry name" value="CusF_Ec"/>
    <property type="match status" value="1"/>
</dbReference>
<dbReference type="EMBL" id="JACYFT010000002">
    <property type="protein sequence ID" value="MBD8051292.1"/>
    <property type="molecule type" value="Genomic_DNA"/>
</dbReference>
<dbReference type="Proteomes" id="UP000647424">
    <property type="component" value="Unassembled WGS sequence"/>
</dbReference>
<dbReference type="RefSeq" id="WP_191819734.1">
    <property type="nucleotide sequence ID" value="NZ_JACYFT010000002.1"/>
</dbReference>
<proteinExistence type="predicted"/>
<sequence>MNIIQKITTVSALAMGIGLPVGSVAQTTMDHSKMDMSRPAASMTEGEVKKVDIEAGKVTIKHGEIKHMDMPGMTMVFTAKDKNLLGKVKPGDKVKFMVVNEGGKMVVTDIQPAQ</sequence>
<evidence type="ECO:0000313" key="2">
    <source>
        <dbReference type="EMBL" id="MBD8051292.1"/>
    </source>
</evidence>
<dbReference type="AlphaFoldDB" id="A0A927IMR9"/>
<evidence type="ECO:0000313" key="3">
    <source>
        <dbReference type="Proteomes" id="UP000647424"/>
    </source>
</evidence>
<keyword evidence="1" id="KW-0732">Signal</keyword>
<feature type="signal peptide" evidence="1">
    <location>
        <begin position="1"/>
        <end position="25"/>
    </location>
</feature>
<keyword evidence="3" id="KW-1185">Reference proteome</keyword>
<gene>
    <name evidence="2" type="ORF">IC609_12115</name>
</gene>
<dbReference type="InterPro" id="IPR042230">
    <property type="entry name" value="CusF_sf"/>
</dbReference>